<keyword evidence="4" id="KW-0564">Palmitate</keyword>
<dbReference type="SUPFAM" id="SSF53850">
    <property type="entry name" value="Periplasmic binding protein-like II"/>
    <property type="match status" value="1"/>
</dbReference>
<organism evidence="8 9">
    <name type="scientific">Paenibacillus soyae</name>
    <dbReference type="NCBI Taxonomy" id="2969249"/>
    <lineage>
        <taxon>Bacteria</taxon>
        <taxon>Bacillati</taxon>
        <taxon>Bacillota</taxon>
        <taxon>Bacilli</taxon>
        <taxon>Bacillales</taxon>
        <taxon>Paenibacillaceae</taxon>
        <taxon>Paenibacillus</taxon>
    </lineage>
</organism>
<dbReference type="AlphaFoldDB" id="A0A9X2SBB3"/>
<protein>
    <submittedName>
        <fullName evidence="8">Extracellular solute-binding protein</fullName>
    </submittedName>
</protein>
<dbReference type="RefSeq" id="WP_257445794.1">
    <property type="nucleotide sequence ID" value="NZ_JANIPJ010000007.1"/>
</dbReference>
<evidence type="ECO:0000256" key="7">
    <source>
        <dbReference type="SAM" id="SignalP"/>
    </source>
</evidence>
<feature type="chain" id="PRO_5040997057" evidence="7">
    <location>
        <begin position="20"/>
        <end position="437"/>
    </location>
</feature>
<accession>A0A9X2SBB3</accession>
<evidence type="ECO:0000256" key="2">
    <source>
        <dbReference type="ARBA" id="ARBA00022729"/>
    </source>
</evidence>
<feature type="signal peptide" evidence="7">
    <location>
        <begin position="1"/>
        <end position="19"/>
    </location>
</feature>
<proteinExistence type="predicted"/>
<evidence type="ECO:0000256" key="1">
    <source>
        <dbReference type="ARBA" id="ARBA00022475"/>
    </source>
</evidence>
<keyword evidence="5" id="KW-0449">Lipoprotein</keyword>
<dbReference type="PANTHER" id="PTHR43649:SF33">
    <property type="entry name" value="POLYGALACTURONAN_RHAMNOGALACTURONAN-BINDING PROTEIN YTCQ"/>
    <property type="match status" value="1"/>
</dbReference>
<dbReference type="InterPro" id="IPR050490">
    <property type="entry name" value="Bact_solute-bd_prot1"/>
</dbReference>
<feature type="compositionally biased region" description="Low complexity" evidence="6">
    <location>
        <begin position="37"/>
        <end position="48"/>
    </location>
</feature>
<evidence type="ECO:0000313" key="8">
    <source>
        <dbReference type="EMBL" id="MCR2804637.1"/>
    </source>
</evidence>
<name>A0A9X2SBB3_9BACL</name>
<keyword evidence="2 7" id="KW-0732">Signal</keyword>
<dbReference type="EMBL" id="JANIPJ010000007">
    <property type="protein sequence ID" value="MCR2804637.1"/>
    <property type="molecule type" value="Genomic_DNA"/>
</dbReference>
<keyword evidence="3" id="KW-0472">Membrane</keyword>
<sequence length="437" mass="47675">MRKSMLTLLSIVMLAMTLAACGGNNNNGSNTGGGNQATPAASEEASSGGAEGEEIGGTITFLTNRTDMVDKEYVDYAKRFKEKYPNAEVKFEAVTDHDKTIKIRMSSGEFPDVVLIPTIPNSDLPKYFAPLDDLGLNDRIYFKDYKAYEGKVYGISAGATTTGIVYNKKAFADAGITEIPQTLDEFYAAAEKLKGSGVVPLASNFKDQWPLYPWASEVASSIAGNANLNNERGASDAPYQMDNAYGQALTIIRTMYEKGYLEPDVNSTNWEQSKKDVASGKFAMYMLGNWVIPQVASSGTTSDNVGFFPLPYDNSGKINVALAPDWAYGVNKDSENLATAKAFVKWMVEESGYDDFAGFIPVLKDKEPNVPQLAEFNSYNPVYIEAVADDEKVTAIVNKAQIVKEALVQEFVLSKDPQSILDKYNADWAKAKKALGE</sequence>
<comment type="caution">
    <text evidence="8">The sequence shown here is derived from an EMBL/GenBank/DDBJ whole genome shotgun (WGS) entry which is preliminary data.</text>
</comment>
<dbReference type="InterPro" id="IPR006059">
    <property type="entry name" value="SBP"/>
</dbReference>
<dbReference type="PROSITE" id="PS51257">
    <property type="entry name" value="PROKAR_LIPOPROTEIN"/>
    <property type="match status" value="1"/>
</dbReference>
<keyword evidence="9" id="KW-1185">Reference proteome</keyword>
<evidence type="ECO:0000256" key="6">
    <source>
        <dbReference type="SAM" id="MobiDB-lite"/>
    </source>
</evidence>
<dbReference type="PANTHER" id="PTHR43649">
    <property type="entry name" value="ARABINOSE-BINDING PROTEIN-RELATED"/>
    <property type="match status" value="1"/>
</dbReference>
<keyword evidence="1" id="KW-1003">Cell membrane</keyword>
<gene>
    <name evidence="8" type="ORF">NQZ67_12185</name>
</gene>
<dbReference type="Pfam" id="PF01547">
    <property type="entry name" value="SBP_bac_1"/>
    <property type="match status" value="1"/>
</dbReference>
<reference evidence="8" key="1">
    <citation type="submission" date="2022-08" db="EMBL/GenBank/DDBJ databases">
        <title>The genomic sequence of strain Paenibacillus sp. SCIV0701.</title>
        <authorList>
            <person name="Zhao H."/>
        </authorList>
    </citation>
    <scope>NUCLEOTIDE SEQUENCE</scope>
    <source>
        <strain evidence="8">SCIV0701</strain>
    </source>
</reference>
<dbReference type="Gene3D" id="3.40.190.10">
    <property type="entry name" value="Periplasmic binding protein-like II"/>
    <property type="match status" value="2"/>
</dbReference>
<evidence type="ECO:0000256" key="3">
    <source>
        <dbReference type="ARBA" id="ARBA00023136"/>
    </source>
</evidence>
<evidence type="ECO:0000256" key="4">
    <source>
        <dbReference type="ARBA" id="ARBA00023139"/>
    </source>
</evidence>
<evidence type="ECO:0000313" key="9">
    <source>
        <dbReference type="Proteomes" id="UP001141950"/>
    </source>
</evidence>
<feature type="region of interest" description="Disordered" evidence="6">
    <location>
        <begin position="30"/>
        <end position="53"/>
    </location>
</feature>
<dbReference type="Proteomes" id="UP001141950">
    <property type="component" value="Unassembled WGS sequence"/>
</dbReference>
<evidence type="ECO:0000256" key="5">
    <source>
        <dbReference type="ARBA" id="ARBA00023288"/>
    </source>
</evidence>